<dbReference type="PANTHER" id="PTHR34477">
    <property type="entry name" value="UPF0213 PROTEIN YHBQ"/>
    <property type="match status" value="1"/>
</dbReference>
<dbReference type="CDD" id="cd10449">
    <property type="entry name" value="GIY-YIG_SLX1_like"/>
    <property type="match status" value="1"/>
</dbReference>
<dbReference type="AlphaFoldDB" id="A0A2H0WVE5"/>
<dbReference type="InterPro" id="IPR035901">
    <property type="entry name" value="GIY-YIG_endonuc_sf"/>
</dbReference>
<dbReference type="Pfam" id="PF01541">
    <property type="entry name" value="GIY-YIG"/>
    <property type="match status" value="1"/>
</dbReference>
<dbReference type="SMART" id="SM00465">
    <property type="entry name" value="GIYc"/>
    <property type="match status" value="1"/>
</dbReference>
<feature type="domain" description="GIY-YIG" evidence="2">
    <location>
        <begin position="1"/>
        <end position="77"/>
    </location>
</feature>
<dbReference type="SUPFAM" id="SSF82771">
    <property type="entry name" value="GIY-YIG endonuclease"/>
    <property type="match status" value="1"/>
</dbReference>
<name>A0A2H0WVE5_9BACT</name>
<dbReference type="InterPro" id="IPR050190">
    <property type="entry name" value="UPF0213_domain"/>
</dbReference>
<comment type="similarity">
    <text evidence="1">Belongs to the UPF0213 family.</text>
</comment>
<evidence type="ECO:0000313" key="4">
    <source>
        <dbReference type="Proteomes" id="UP000231198"/>
    </source>
</evidence>
<reference evidence="4" key="1">
    <citation type="submission" date="2017-09" db="EMBL/GenBank/DDBJ databases">
        <title>Depth-based differentiation of microbial function through sediment-hosted aquifers and enrichment of novel symbionts in the deep terrestrial subsurface.</title>
        <authorList>
            <person name="Probst A.J."/>
            <person name="Ladd B."/>
            <person name="Jarett J.K."/>
            <person name="Geller-Mcgrath D.E."/>
            <person name="Sieber C.M.K."/>
            <person name="Emerson J.B."/>
            <person name="Anantharaman K."/>
            <person name="Thomas B.C."/>
            <person name="Malmstrom R."/>
            <person name="Stieglmeier M."/>
            <person name="Klingl A."/>
            <person name="Woyke T."/>
            <person name="Ryan C.M."/>
            <person name="Banfield J.F."/>
        </authorList>
    </citation>
    <scope>NUCLEOTIDE SEQUENCE [LARGE SCALE GENOMIC DNA]</scope>
</reference>
<evidence type="ECO:0000259" key="2">
    <source>
        <dbReference type="PROSITE" id="PS50164"/>
    </source>
</evidence>
<dbReference type="EMBL" id="PEZG01000026">
    <property type="protein sequence ID" value="PIS15898.1"/>
    <property type="molecule type" value="Genomic_DNA"/>
</dbReference>
<comment type="caution">
    <text evidence="3">The sequence shown here is derived from an EMBL/GenBank/DDBJ whole genome shotgun (WGS) entry which is preliminary data.</text>
</comment>
<sequence>MFYIYILFSIKDKQLYTGFSDNLKSRFKAHISGYVKATKNRRPLELIYYEAYLKGSDARRREKYLKGGNGRDALKIQLHGTLHELDYRYL</sequence>
<dbReference type="PROSITE" id="PS50164">
    <property type="entry name" value="GIY_YIG"/>
    <property type="match status" value="1"/>
</dbReference>
<accession>A0A2H0WVE5</accession>
<dbReference type="InterPro" id="IPR000305">
    <property type="entry name" value="GIY-YIG_endonuc"/>
</dbReference>
<evidence type="ECO:0000256" key="1">
    <source>
        <dbReference type="ARBA" id="ARBA00007435"/>
    </source>
</evidence>
<protein>
    <submittedName>
        <fullName evidence="3">Excinuclease ABC subunit C</fullName>
    </submittedName>
</protein>
<gene>
    <name evidence="3" type="ORF">COT62_01165</name>
</gene>
<proteinExistence type="inferred from homology"/>
<dbReference type="Proteomes" id="UP000231198">
    <property type="component" value="Unassembled WGS sequence"/>
</dbReference>
<organism evidence="3 4">
    <name type="scientific">Candidatus Roizmanbacteria bacterium CG09_land_8_20_14_0_10_41_9</name>
    <dbReference type="NCBI Taxonomy" id="1974850"/>
    <lineage>
        <taxon>Bacteria</taxon>
        <taxon>Candidatus Roizmaniibacteriota</taxon>
    </lineage>
</organism>
<evidence type="ECO:0000313" key="3">
    <source>
        <dbReference type="EMBL" id="PIS15898.1"/>
    </source>
</evidence>
<dbReference type="Gene3D" id="3.40.1440.10">
    <property type="entry name" value="GIY-YIG endonuclease"/>
    <property type="match status" value="1"/>
</dbReference>
<dbReference type="PANTHER" id="PTHR34477:SF1">
    <property type="entry name" value="UPF0213 PROTEIN YHBQ"/>
    <property type="match status" value="1"/>
</dbReference>